<evidence type="ECO:0000259" key="8">
    <source>
        <dbReference type="Pfam" id="PF13359"/>
    </source>
</evidence>
<evidence type="ECO:0000256" key="3">
    <source>
        <dbReference type="ARBA" id="ARBA00006958"/>
    </source>
</evidence>
<dbReference type="EMBL" id="JAACNO010002857">
    <property type="protein sequence ID" value="KAF4130336.1"/>
    <property type="molecule type" value="Genomic_DNA"/>
</dbReference>
<comment type="subcellular location">
    <subcellularLocation>
        <location evidence="2">Nucleus</location>
    </subcellularLocation>
</comment>
<evidence type="ECO:0000256" key="7">
    <source>
        <dbReference type="ARBA" id="ARBA00023242"/>
    </source>
</evidence>
<dbReference type="GO" id="GO:0005634">
    <property type="term" value="C:nucleus"/>
    <property type="evidence" value="ECO:0007669"/>
    <property type="project" value="UniProtKB-SubCell"/>
</dbReference>
<evidence type="ECO:0000256" key="2">
    <source>
        <dbReference type="ARBA" id="ARBA00004123"/>
    </source>
</evidence>
<sequence>MGLTLLYLGSCGSLSNIASQFGMIIVTASRAYYMVCRALCDDRRLFVRFPSSASEWNKVVGGFKSIASFGRVAGARASRDVRMYDFAHARAYIPVECAFGALKGRFQILWRELESHSEQINATVIRACRVLHNICIMHDNDTLEALSRIVVDEDMNYTEDELLRHDNDTEIFDSYWDTGGNELRKGETKRSFYLRLICTSSGSMKDADLALGMSQPHTAATINDLLRVICRRAEDFIKMPSTSAGWRGFMEGFADVRGFPYYGAADGSLFEISRPADHEGSYCKDFYPAIIMQAILTQKNWKVSTIGTSVQNAIPRGCHFLGDARLKLSCELLTPYIPREEGGKLSRIQERYNYIHSATRTAFECAFGMLTLRFRLIRRQLEQKSIINCTRCILSAMILHNILLNLNDDTISRSEQEDTGSMLEILIPTCVLLVGLSETS</sequence>
<evidence type="ECO:0000256" key="5">
    <source>
        <dbReference type="ARBA" id="ARBA00022723"/>
    </source>
</evidence>
<comment type="caution">
    <text evidence="9">The sequence shown here is derived from an EMBL/GenBank/DDBJ whole genome shotgun (WGS) entry which is preliminary data.</text>
</comment>
<dbReference type="InterPro" id="IPR045249">
    <property type="entry name" value="HARBI1-like"/>
</dbReference>
<evidence type="ECO:0000256" key="4">
    <source>
        <dbReference type="ARBA" id="ARBA00022722"/>
    </source>
</evidence>
<dbReference type="InterPro" id="IPR027806">
    <property type="entry name" value="HARBI1_dom"/>
</dbReference>
<protein>
    <submittedName>
        <fullName evidence="9">DDE superfamily endonuclease</fullName>
    </submittedName>
</protein>
<accession>A0A8S9TN27</accession>
<evidence type="ECO:0000313" key="9">
    <source>
        <dbReference type="EMBL" id="KAF4130336.1"/>
    </source>
</evidence>
<reference evidence="9" key="1">
    <citation type="submission" date="2020-03" db="EMBL/GenBank/DDBJ databases">
        <title>Hybrid Assembly of Korean Phytophthora infestans isolates.</title>
        <authorList>
            <person name="Prokchorchik M."/>
            <person name="Lee Y."/>
            <person name="Seo J."/>
            <person name="Cho J.-H."/>
            <person name="Park Y.-E."/>
            <person name="Jang D.-C."/>
            <person name="Im J.-S."/>
            <person name="Choi J.-G."/>
            <person name="Park H.-J."/>
            <person name="Lee G.-B."/>
            <person name="Lee Y.-G."/>
            <person name="Hong S.-Y."/>
            <person name="Cho K."/>
            <person name="Sohn K.H."/>
        </authorList>
    </citation>
    <scope>NUCLEOTIDE SEQUENCE</scope>
    <source>
        <strain evidence="9">KR_2_A2</strain>
    </source>
</reference>
<organism evidence="9 10">
    <name type="scientific">Phytophthora infestans</name>
    <name type="common">Potato late blight agent</name>
    <name type="synonym">Botrytis infestans</name>
    <dbReference type="NCBI Taxonomy" id="4787"/>
    <lineage>
        <taxon>Eukaryota</taxon>
        <taxon>Sar</taxon>
        <taxon>Stramenopiles</taxon>
        <taxon>Oomycota</taxon>
        <taxon>Peronosporomycetes</taxon>
        <taxon>Peronosporales</taxon>
        <taxon>Peronosporaceae</taxon>
        <taxon>Phytophthora</taxon>
    </lineage>
</organism>
<keyword evidence="7" id="KW-0539">Nucleus</keyword>
<keyword evidence="6" id="KW-0378">Hydrolase</keyword>
<name>A0A8S9TN27_PHYIN</name>
<keyword evidence="9" id="KW-0255">Endonuclease</keyword>
<keyword evidence="5" id="KW-0479">Metal-binding</keyword>
<evidence type="ECO:0000256" key="6">
    <source>
        <dbReference type="ARBA" id="ARBA00022801"/>
    </source>
</evidence>
<evidence type="ECO:0000313" key="10">
    <source>
        <dbReference type="Proteomes" id="UP000704712"/>
    </source>
</evidence>
<comment type="similarity">
    <text evidence="3">Belongs to the HARBI1 family.</text>
</comment>
<keyword evidence="4" id="KW-0540">Nuclease</keyword>
<dbReference type="Pfam" id="PF13359">
    <property type="entry name" value="DDE_Tnp_4"/>
    <property type="match status" value="2"/>
</dbReference>
<dbReference type="GO" id="GO:0004519">
    <property type="term" value="F:endonuclease activity"/>
    <property type="evidence" value="ECO:0007669"/>
    <property type="project" value="UniProtKB-KW"/>
</dbReference>
<proteinExistence type="inferred from homology"/>
<comment type="cofactor">
    <cofactor evidence="1">
        <name>a divalent metal cation</name>
        <dbReference type="ChEBI" id="CHEBI:60240"/>
    </cofactor>
</comment>
<feature type="domain" description="DDE Tnp4" evidence="8">
    <location>
        <begin position="302"/>
        <end position="401"/>
    </location>
</feature>
<dbReference type="GO" id="GO:0046872">
    <property type="term" value="F:metal ion binding"/>
    <property type="evidence" value="ECO:0007669"/>
    <property type="project" value="UniProtKB-KW"/>
</dbReference>
<dbReference type="GO" id="GO:0016787">
    <property type="term" value="F:hydrolase activity"/>
    <property type="evidence" value="ECO:0007669"/>
    <property type="project" value="UniProtKB-KW"/>
</dbReference>
<dbReference type="PANTHER" id="PTHR22930">
    <property type="match status" value="1"/>
</dbReference>
<dbReference type="AlphaFoldDB" id="A0A8S9TN27"/>
<dbReference type="PANTHER" id="PTHR22930:SF85">
    <property type="entry name" value="GH03217P-RELATED"/>
    <property type="match status" value="1"/>
</dbReference>
<dbReference type="Proteomes" id="UP000704712">
    <property type="component" value="Unassembled WGS sequence"/>
</dbReference>
<evidence type="ECO:0000256" key="1">
    <source>
        <dbReference type="ARBA" id="ARBA00001968"/>
    </source>
</evidence>
<feature type="domain" description="DDE Tnp4" evidence="8">
    <location>
        <begin position="74"/>
        <end position="133"/>
    </location>
</feature>
<gene>
    <name evidence="9" type="ORF">GN958_ATG20460</name>
</gene>